<sequence length="130" mass="13737">MSRRASSPFRHPAALLLLALLFGWQSLASAMALPCRFQAQPPAPHSMATKLSHEAPAHAGHCPGMKPQVKLQHDCDGLCADHHCAGVAFALPPTLAASAEPPLAHVDALFIAEPLRNGSSSELIRPPSRS</sequence>
<proteinExistence type="predicted"/>
<dbReference type="STRING" id="1172194.WQQ_06420"/>
<dbReference type="AlphaFoldDB" id="I8TA29"/>
<organism evidence="1 2">
    <name type="scientific">Hydrocarboniphaga effusa AP103</name>
    <dbReference type="NCBI Taxonomy" id="1172194"/>
    <lineage>
        <taxon>Bacteria</taxon>
        <taxon>Pseudomonadati</taxon>
        <taxon>Pseudomonadota</taxon>
        <taxon>Gammaproteobacteria</taxon>
        <taxon>Nevskiales</taxon>
        <taxon>Nevskiaceae</taxon>
        <taxon>Hydrocarboniphaga</taxon>
    </lineage>
</organism>
<gene>
    <name evidence="1" type="ORF">WQQ_06420</name>
</gene>
<accession>I8TA29</accession>
<protein>
    <submittedName>
        <fullName evidence="1">Uncharacterized protein</fullName>
    </submittedName>
</protein>
<dbReference type="RefSeq" id="WP_007183598.1">
    <property type="nucleotide sequence ID" value="NZ_AKGD01000001.1"/>
</dbReference>
<name>I8TA29_9GAMM</name>
<dbReference type="Proteomes" id="UP000003704">
    <property type="component" value="Unassembled WGS sequence"/>
</dbReference>
<reference evidence="1 2" key="1">
    <citation type="journal article" date="2012" name="J. Bacteriol.">
        <title>Genome Sequence of n-Alkane-Degrading Hydrocarboniphaga effusa Strain AP103T (ATCC BAA-332T).</title>
        <authorList>
            <person name="Chang H.K."/>
            <person name="Zylstra G.J."/>
            <person name="Chae J.C."/>
        </authorList>
    </citation>
    <scope>NUCLEOTIDE SEQUENCE [LARGE SCALE GENOMIC DNA]</scope>
    <source>
        <strain evidence="1 2">AP103</strain>
    </source>
</reference>
<dbReference type="EMBL" id="AKGD01000001">
    <property type="protein sequence ID" value="EIT70505.1"/>
    <property type="molecule type" value="Genomic_DNA"/>
</dbReference>
<comment type="caution">
    <text evidence="1">The sequence shown here is derived from an EMBL/GenBank/DDBJ whole genome shotgun (WGS) entry which is preliminary data.</text>
</comment>
<evidence type="ECO:0000313" key="1">
    <source>
        <dbReference type="EMBL" id="EIT70505.1"/>
    </source>
</evidence>
<evidence type="ECO:0000313" key="2">
    <source>
        <dbReference type="Proteomes" id="UP000003704"/>
    </source>
</evidence>
<keyword evidence="2" id="KW-1185">Reference proteome</keyword>